<evidence type="ECO:0000256" key="3">
    <source>
        <dbReference type="ARBA" id="ARBA00022989"/>
    </source>
</evidence>
<dbReference type="EMBL" id="RJVO01000008">
    <property type="protein sequence ID" value="ROH86689.1"/>
    <property type="molecule type" value="Genomic_DNA"/>
</dbReference>
<dbReference type="InParanoid" id="A0A3N0V1N1"/>
<evidence type="ECO:0000256" key="1">
    <source>
        <dbReference type="ARBA" id="ARBA00004370"/>
    </source>
</evidence>
<sequence>MSFAAPLLAPVVALVAWTHFMWLWMYATRIPAIQREQLMLDPGIPPRELMNRLPPGVRWKADNYNHLFEAPTLFYAICLTLAVLDDSSYWSQLLAWAYVGLRVVHSIWQSLFNVIEVRFTLFLLSSLVLIAFTARAAMQVF</sequence>
<dbReference type="InterPro" id="IPR001129">
    <property type="entry name" value="Membr-assoc_MAPEG"/>
</dbReference>
<dbReference type="Gene3D" id="1.20.120.550">
    <property type="entry name" value="Membrane associated eicosanoid/glutathione metabolism-like domain"/>
    <property type="match status" value="1"/>
</dbReference>
<feature type="transmembrane region" description="Helical" evidence="5">
    <location>
        <begin position="67"/>
        <end position="84"/>
    </location>
</feature>
<dbReference type="GO" id="GO:0016020">
    <property type="term" value="C:membrane"/>
    <property type="evidence" value="ECO:0007669"/>
    <property type="project" value="UniProtKB-SubCell"/>
</dbReference>
<feature type="transmembrane region" description="Helical" evidence="5">
    <location>
        <begin position="120"/>
        <end position="138"/>
    </location>
</feature>
<evidence type="ECO:0000313" key="6">
    <source>
        <dbReference type="EMBL" id="ROH86689.1"/>
    </source>
</evidence>
<evidence type="ECO:0000256" key="4">
    <source>
        <dbReference type="ARBA" id="ARBA00023136"/>
    </source>
</evidence>
<evidence type="ECO:0000256" key="5">
    <source>
        <dbReference type="SAM" id="Phobius"/>
    </source>
</evidence>
<keyword evidence="7" id="KW-1185">Reference proteome</keyword>
<proteinExistence type="predicted"/>
<evidence type="ECO:0000313" key="7">
    <source>
        <dbReference type="Proteomes" id="UP000282106"/>
    </source>
</evidence>
<keyword evidence="2 5" id="KW-0812">Transmembrane</keyword>
<keyword evidence="3 5" id="KW-1133">Transmembrane helix</keyword>
<reference evidence="6 7" key="1">
    <citation type="submission" date="2018-10" db="EMBL/GenBank/DDBJ databases">
        <authorList>
            <person name="Chen W.-M."/>
        </authorList>
    </citation>
    <scope>NUCLEOTIDE SEQUENCE [LARGE SCALE GENOMIC DNA]</scope>
    <source>
        <strain evidence="6 7">THS-13</strain>
    </source>
</reference>
<accession>A0A3N0V1N1</accession>
<dbReference type="RefSeq" id="WP_123212678.1">
    <property type="nucleotide sequence ID" value="NZ_RJVO01000008.1"/>
</dbReference>
<comment type="caution">
    <text evidence="6">The sequence shown here is derived from an EMBL/GenBank/DDBJ whole genome shotgun (WGS) entry which is preliminary data.</text>
</comment>
<keyword evidence="4 5" id="KW-0472">Membrane</keyword>
<dbReference type="SUPFAM" id="SSF161084">
    <property type="entry name" value="MAPEG domain-like"/>
    <property type="match status" value="1"/>
</dbReference>
<dbReference type="Pfam" id="PF01124">
    <property type="entry name" value="MAPEG"/>
    <property type="match status" value="1"/>
</dbReference>
<gene>
    <name evidence="6" type="ORF">ED208_14695</name>
</gene>
<feature type="transmembrane region" description="Helical" evidence="5">
    <location>
        <begin position="6"/>
        <end position="27"/>
    </location>
</feature>
<dbReference type="InterPro" id="IPR023352">
    <property type="entry name" value="MAPEG-like_dom_sf"/>
</dbReference>
<name>A0A3N0V1N1_9GAMM</name>
<comment type="subcellular location">
    <subcellularLocation>
        <location evidence="1">Membrane</location>
    </subcellularLocation>
</comment>
<evidence type="ECO:0000256" key="2">
    <source>
        <dbReference type="ARBA" id="ARBA00022692"/>
    </source>
</evidence>
<organism evidence="6 7">
    <name type="scientific">Stagnimonas aquatica</name>
    <dbReference type="NCBI Taxonomy" id="2689987"/>
    <lineage>
        <taxon>Bacteria</taxon>
        <taxon>Pseudomonadati</taxon>
        <taxon>Pseudomonadota</taxon>
        <taxon>Gammaproteobacteria</taxon>
        <taxon>Nevskiales</taxon>
        <taxon>Nevskiaceae</taxon>
        <taxon>Stagnimonas</taxon>
    </lineage>
</organism>
<protein>
    <submittedName>
        <fullName evidence="6">MAPEG family protein</fullName>
    </submittedName>
</protein>
<dbReference type="AlphaFoldDB" id="A0A3N0V1N1"/>
<dbReference type="Proteomes" id="UP000282106">
    <property type="component" value="Unassembled WGS sequence"/>
</dbReference>